<comment type="caution">
    <text evidence="3">The sequence shown here is derived from an EMBL/GenBank/DDBJ whole genome shotgun (WGS) entry which is preliminary data.</text>
</comment>
<dbReference type="GO" id="GO:0003677">
    <property type="term" value="F:DNA binding"/>
    <property type="evidence" value="ECO:0007669"/>
    <property type="project" value="UniProtKB-KW"/>
</dbReference>
<keyword evidence="4" id="KW-1185">Reference proteome</keyword>
<dbReference type="STRING" id="1628148.BI198_04060"/>
<sequence>MNTTLSHIADVLPGYPFRGSIAAVANGDVQVVQVRDALPTGEIIQTDLIKTTLTGRKQPDWLQAGDVLFVAKGAKHFAALVDDAPRQSVCSPHFFMIRIKPEFKQQVTPAFICWQLNQLPAQRYFCKTAEGSLYVSIRRQVLENTPITLLPLARQNQLTALHQSAVQEQKVFNQLMQNRQQQLDAIALSELSH</sequence>
<evidence type="ECO:0000313" key="4">
    <source>
        <dbReference type="Proteomes" id="UP000242258"/>
    </source>
</evidence>
<dbReference type="InterPro" id="IPR044946">
    <property type="entry name" value="Restrct_endonuc_typeI_TRD_sf"/>
</dbReference>
<dbReference type="Proteomes" id="UP000242258">
    <property type="component" value="Unassembled WGS sequence"/>
</dbReference>
<reference evidence="4" key="1">
    <citation type="submission" date="2016-09" db="EMBL/GenBank/DDBJ databases">
        <authorList>
            <person name="Wan X."/>
            <person name="Hou S."/>
        </authorList>
    </citation>
    <scope>NUCLEOTIDE SEQUENCE [LARGE SCALE GENOMIC DNA]</scope>
    <source>
        <strain evidence="4">KH87</strain>
    </source>
</reference>
<keyword evidence="2" id="KW-0238">DNA-binding</keyword>
<proteinExistence type="predicted"/>
<protein>
    <submittedName>
        <fullName evidence="3">Type I restriction endonuclease subunit S</fullName>
    </submittedName>
</protein>
<dbReference type="Gene3D" id="3.90.220.20">
    <property type="entry name" value="DNA methylase specificity domains"/>
    <property type="match status" value="1"/>
</dbReference>
<dbReference type="OrthoDB" id="5465337at2"/>
<keyword evidence="3" id="KW-0540">Nuclease</keyword>
<dbReference type="GO" id="GO:0004519">
    <property type="term" value="F:endonuclease activity"/>
    <property type="evidence" value="ECO:0007669"/>
    <property type="project" value="UniProtKB-KW"/>
</dbReference>
<keyword evidence="1" id="KW-0680">Restriction system</keyword>
<accession>A0A1E7Q3W4</accession>
<dbReference type="RefSeq" id="WP_070048395.1">
    <property type="nucleotide sequence ID" value="NZ_CBCSDO010000013.1"/>
</dbReference>
<name>A0A1E7Q3W4_9GAMM</name>
<dbReference type="GO" id="GO:0009307">
    <property type="term" value="P:DNA restriction-modification system"/>
    <property type="evidence" value="ECO:0007669"/>
    <property type="project" value="UniProtKB-KW"/>
</dbReference>
<evidence type="ECO:0000256" key="1">
    <source>
        <dbReference type="ARBA" id="ARBA00022747"/>
    </source>
</evidence>
<gene>
    <name evidence="3" type="ORF">BI198_04060</name>
</gene>
<evidence type="ECO:0000256" key="2">
    <source>
        <dbReference type="ARBA" id="ARBA00023125"/>
    </source>
</evidence>
<keyword evidence="3" id="KW-0255">Endonuclease</keyword>
<organism evidence="3 4">
    <name type="scientific">Rheinheimera salexigens</name>
    <dbReference type="NCBI Taxonomy" id="1628148"/>
    <lineage>
        <taxon>Bacteria</taxon>
        <taxon>Pseudomonadati</taxon>
        <taxon>Pseudomonadota</taxon>
        <taxon>Gammaproteobacteria</taxon>
        <taxon>Chromatiales</taxon>
        <taxon>Chromatiaceae</taxon>
        <taxon>Rheinheimera</taxon>
    </lineage>
</organism>
<dbReference type="SUPFAM" id="SSF116734">
    <property type="entry name" value="DNA methylase specificity domain"/>
    <property type="match status" value="1"/>
</dbReference>
<keyword evidence="3" id="KW-0378">Hydrolase</keyword>
<dbReference type="AlphaFoldDB" id="A0A1E7Q3W4"/>
<dbReference type="EMBL" id="MKEK01000001">
    <property type="protein sequence ID" value="OEY68829.1"/>
    <property type="molecule type" value="Genomic_DNA"/>
</dbReference>
<evidence type="ECO:0000313" key="3">
    <source>
        <dbReference type="EMBL" id="OEY68829.1"/>
    </source>
</evidence>